<proteinExistence type="predicted"/>
<evidence type="ECO:0000313" key="3">
    <source>
        <dbReference type="Proteomes" id="UP000753961"/>
    </source>
</evidence>
<dbReference type="Proteomes" id="UP000753961">
    <property type="component" value="Unassembled WGS sequence"/>
</dbReference>
<dbReference type="PROSITE" id="PS51257">
    <property type="entry name" value="PROKAR_LIPOPROTEIN"/>
    <property type="match status" value="1"/>
</dbReference>
<dbReference type="PANTHER" id="PTHR37833">
    <property type="entry name" value="LIPOPROTEIN-RELATED"/>
    <property type="match status" value="1"/>
</dbReference>
<keyword evidence="1" id="KW-0732">Signal</keyword>
<comment type="caution">
    <text evidence="2">The sequence shown here is derived from an EMBL/GenBank/DDBJ whole genome shotgun (WGS) entry which is preliminary data.</text>
</comment>
<evidence type="ECO:0000313" key="2">
    <source>
        <dbReference type="EMBL" id="MBY5957133.1"/>
    </source>
</evidence>
<protein>
    <submittedName>
        <fullName evidence="2">DUF1573 domain-containing protein</fullName>
    </submittedName>
</protein>
<dbReference type="InterPro" id="IPR011467">
    <property type="entry name" value="DUF1573"/>
</dbReference>
<feature type="chain" id="PRO_5036853915" evidence="1">
    <location>
        <begin position="23"/>
        <end position="151"/>
    </location>
</feature>
<organism evidence="2 3">
    <name type="scientific">Membranihabitans marinus</name>
    <dbReference type="NCBI Taxonomy" id="1227546"/>
    <lineage>
        <taxon>Bacteria</taxon>
        <taxon>Pseudomonadati</taxon>
        <taxon>Bacteroidota</taxon>
        <taxon>Saprospiria</taxon>
        <taxon>Saprospirales</taxon>
        <taxon>Saprospiraceae</taxon>
        <taxon>Membranihabitans</taxon>
    </lineage>
</organism>
<dbReference type="PANTHER" id="PTHR37833:SF1">
    <property type="entry name" value="SIGNAL PEPTIDE PROTEIN"/>
    <property type="match status" value="1"/>
</dbReference>
<dbReference type="InterPro" id="IPR013783">
    <property type="entry name" value="Ig-like_fold"/>
</dbReference>
<gene>
    <name evidence="2" type="ORF">KUV50_03225</name>
</gene>
<reference evidence="2" key="1">
    <citation type="submission" date="2021-06" db="EMBL/GenBank/DDBJ databases">
        <title>44 bacteria genomes isolated from Dapeng, Shenzhen.</title>
        <authorList>
            <person name="Zheng W."/>
            <person name="Yu S."/>
            <person name="Huang Y."/>
        </authorList>
    </citation>
    <scope>NUCLEOTIDE SEQUENCE</scope>
    <source>
        <strain evidence="2">DP5N28-2</strain>
    </source>
</reference>
<dbReference type="AlphaFoldDB" id="A0A953L909"/>
<sequence length="151" mass="16525">MRLFISLLVISLFLLSCNEDNSSEKTDDTISSIVNIPVGADQIIDTSVAARLTFENALVDWDTIRSGESFTHVFEYTNTGKRPAIISDVKTSCGCTAPTYTKDPIPPGGKGRIEVSFNSSGRHGYQKKSINVIGNTYPPRTLLYLQGFVSN</sequence>
<accession>A0A953L909</accession>
<feature type="signal peptide" evidence="1">
    <location>
        <begin position="1"/>
        <end position="22"/>
    </location>
</feature>
<keyword evidence="3" id="KW-1185">Reference proteome</keyword>
<dbReference type="Pfam" id="PF07610">
    <property type="entry name" value="DUF1573"/>
    <property type="match status" value="1"/>
</dbReference>
<name>A0A953L909_9BACT</name>
<evidence type="ECO:0000256" key="1">
    <source>
        <dbReference type="SAM" id="SignalP"/>
    </source>
</evidence>
<dbReference type="EMBL" id="JAHVHU010000004">
    <property type="protein sequence ID" value="MBY5957133.1"/>
    <property type="molecule type" value="Genomic_DNA"/>
</dbReference>
<dbReference type="Gene3D" id="2.60.40.10">
    <property type="entry name" value="Immunoglobulins"/>
    <property type="match status" value="1"/>
</dbReference>
<dbReference type="RefSeq" id="WP_222578656.1">
    <property type="nucleotide sequence ID" value="NZ_JAHVHU010000004.1"/>
</dbReference>